<reference evidence="12 13" key="1">
    <citation type="submission" date="2019-08" db="EMBL/GenBank/DDBJ databases">
        <title>Whole genome of Aphis craccivora.</title>
        <authorList>
            <person name="Voronova N.V."/>
            <person name="Shulinski R.S."/>
            <person name="Bandarenka Y.V."/>
            <person name="Zhorov D.G."/>
            <person name="Warner D."/>
        </authorList>
    </citation>
    <scope>NUCLEOTIDE SEQUENCE [LARGE SCALE GENOMIC DNA]</scope>
    <source>
        <strain evidence="12">180601</strain>
        <tissue evidence="12">Whole Body</tissue>
    </source>
</reference>
<comment type="caution">
    <text evidence="12">The sequence shown here is derived from an EMBL/GenBank/DDBJ whole genome shotgun (WGS) entry which is preliminary data.</text>
</comment>
<evidence type="ECO:0000256" key="3">
    <source>
        <dbReference type="ARBA" id="ARBA00022553"/>
    </source>
</evidence>
<dbReference type="EMBL" id="VUJU01000227">
    <property type="protein sequence ID" value="KAF0771970.1"/>
    <property type="molecule type" value="Genomic_DNA"/>
</dbReference>
<feature type="binding site" evidence="8">
    <location>
        <position position="308"/>
    </location>
    <ligand>
        <name>ATP</name>
        <dbReference type="ChEBI" id="CHEBI:30616"/>
    </ligand>
</feature>
<evidence type="ECO:0000256" key="5">
    <source>
        <dbReference type="ARBA" id="ARBA00022741"/>
    </source>
</evidence>
<dbReference type="Gene3D" id="3.30.1520.10">
    <property type="entry name" value="Phox-like domain"/>
    <property type="match status" value="1"/>
</dbReference>
<dbReference type="Gene3D" id="1.10.510.10">
    <property type="entry name" value="Transferase(Phosphotransferase) domain 1"/>
    <property type="match status" value="1"/>
</dbReference>
<evidence type="ECO:0000313" key="13">
    <source>
        <dbReference type="Proteomes" id="UP000478052"/>
    </source>
</evidence>
<dbReference type="GO" id="GO:0035091">
    <property type="term" value="F:phosphatidylinositol binding"/>
    <property type="evidence" value="ECO:0007669"/>
    <property type="project" value="InterPro"/>
</dbReference>
<dbReference type="SMART" id="SM00312">
    <property type="entry name" value="PX"/>
    <property type="match status" value="1"/>
</dbReference>
<dbReference type="PROSITE" id="PS51285">
    <property type="entry name" value="AGC_KINASE_CTER"/>
    <property type="match status" value="1"/>
</dbReference>
<keyword evidence="3" id="KW-0597">Phosphoprotein</keyword>
<dbReference type="Pfam" id="PF00069">
    <property type="entry name" value="Pkinase"/>
    <property type="match status" value="1"/>
</dbReference>
<dbReference type="Pfam" id="PF00433">
    <property type="entry name" value="Pkinase_C"/>
    <property type="match status" value="1"/>
</dbReference>
<feature type="domain" description="AGC-kinase C-terminal" evidence="11">
    <location>
        <begin position="538"/>
        <end position="611"/>
    </location>
</feature>
<dbReference type="InterPro" id="IPR000961">
    <property type="entry name" value="AGC-kinase_C"/>
</dbReference>
<dbReference type="FunFam" id="3.30.200.20:FF:000103">
    <property type="entry name" value="Protein kinase C"/>
    <property type="match status" value="1"/>
</dbReference>
<evidence type="ECO:0000259" key="10">
    <source>
        <dbReference type="PROSITE" id="PS50195"/>
    </source>
</evidence>
<evidence type="ECO:0000256" key="8">
    <source>
        <dbReference type="PROSITE-ProRule" id="PRU10141"/>
    </source>
</evidence>
<evidence type="ECO:0000259" key="9">
    <source>
        <dbReference type="PROSITE" id="PS50011"/>
    </source>
</evidence>
<gene>
    <name evidence="12" type="ORF">FWK35_00001530</name>
</gene>
<feature type="domain" description="PX" evidence="10">
    <location>
        <begin position="138"/>
        <end position="250"/>
    </location>
</feature>
<dbReference type="Pfam" id="PF00787">
    <property type="entry name" value="PX"/>
    <property type="match status" value="1"/>
</dbReference>
<evidence type="ECO:0000313" key="12">
    <source>
        <dbReference type="EMBL" id="KAF0771970.1"/>
    </source>
</evidence>
<evidence type="ECO:0000256" key="2">
    <source>
        <dbReference type="ARBA" id="ARBA00022527"/>
    </source>
</evidence>
<dbReference type="AlphaFoldDB" id="A0A6G0ZKZ3"/>
<dbReference type="InterPro" id="IPR000719">
    <property type="entry name" value="Prot_kinase_dom"/>
</dbReference>
<protein>
    <submittedName>
        <fullName evidence="12">Serine/threonine-protein kinase Sgk2-like</fullName>
    </submittedName>
</protein>
<proteinExistence type="inferred from homology"/>
<dbReference type="SMART" id="SM00133">
    <property type="entry name" value="S_TK_X"/>
    <property type="match status" value="1"/>
</dbReference>
<dbReference type="InterPro" id="IPR036871">
    <property type="entry name" value="PX_dom_sf"/>
</dbReference>
<accession>A0A6G0ZKZ3</accession>
<dbReference type="GO" id="GO:0004674">
    <property type="term" value="F:protein serine/threonine kinase activity"/>
    <property type="evidence" value="ECO:0007669"/>
    <property type="project" value="UniProtKB-KW"/>
</dbReference>
<dbReference type="Proteomes" id="UP000478052">
    <property type="component" value="Unassembled WGS sequence"/>
</dbReference>
<evidence type="ECO:0000259" key="11">
    <source>
        <dbReference type="PROSITE" id="PS51285"/>
    </source>
</evidence>
<dbReference type="InterPro" id="IPR008271">
    <property type="entry name" value="Ser/Thr_kinase_AS"/>
</dbReference>
<evidence type="ECO:0000256" key="7">
    <source>
        <dbReference type="ARBA" id="ARBA00022840"/>
    </source>
</evidence>
<dbReference type="FunFam" id="1.10.510.10:FF:000008">
    <property type="entry name" value="Non-specific serine/threonine protein kinase"/>
    <property type="match status" value="1"/>
</dbReference>
<dbReference type="PANTHER" id="PTHR24351">
    <property type="entry name" value="RIBOSOMAL PROTEIN S6 KINASE"/>
    <property type="match status" value="1"/>
</dbReference>
<name>A0A6G0ZKZ3_APHCR</name>
<dbReference type="GO" id="GO:0005524">
    <property type="term" value="F:ATP binding"/>
    <property type="evidence" value="ECO:0007669"/>
    <property type="project" value="UniProtKB-UniRule"/>
</dbReference>
<feature type="non-terminal residue" evidence="12">
    <location>
        <position position="1"/>
    </location>
</feature>
<organism evidence="12 13">
    <name type="scientific">Aphis craccivora</name>
    <name type="common">Cowpea aphid</name>
    <dbReference type="NCBI Taxonomy" id="307492"/>
    <lineage>
        <taxon>Eukaryota</taxon>
        <taxon>Metazoa</taxon>
        <taxon>Ecdysozoa</taxon>
        <taxon>Arthropoda</taxon>
        <taxon>Hexapoda</taxon>
        <taxon>Insecta</taxon>
        <taxon>Pterygota</taxon>
        <taxon>Neoptera</taxon>
        <taxon>Paraneoptera</taxon>
        <taxon>Hemiptera</taxon>
        <taxon>Sternorrhyncha</taxon>
        <taxon>Aphidomorpha</taxon>
        <taxon>Aphidoidea</taxon>
        <taxon>Aphididae</taxon>
        <taxon>Aphidini</taxon>
        <taxon>Aphis</taxon>
        <taxon>Aphis</taxon>
    </lineage>
</organism>
<evidence type="ECO:0000256" key="1">
    <source>
        <dbReference type="ARBA" id="ARBA00009903"/>
    </source>
</evidence>
<evidence type="ECO:0000256" key="6">
    <source>
        <dbReference type="ARBA" id="ARBA00022777"/>
    </source>
</evidence>
<keyword evidence="7 8" id="KW-0067">ATP-binding</keyword>
<keyword evidence="5 8" id="KW-0547">Nucleotide-binding</keyword>
<dbReference type="PROSITE" id="PS00107">
    <property type="entry name" value="PROTEIN_KINASE_ATP"/>
    <property type="match status" value="1"/>
</dbReference>
<comment type="similarity">
    <text evidence="1">Belongs to the protein kinase superfamily. AGC Ser/Thr protein kinase family.</text>
</comment>
<dbReference type="InterPro" id="IPR001683">
    <property type="entry name" value="PX_dom"/>
</dbReference>
<dbReference type="SUPFAM" id="SSF64268">
    <property type="entry name" value="PX domain"/>
    <property type="match status" value="1"/>
</dbReference>
<keyword evidence="13" id="KW-1185">Reference proteome</keyword>
<keyword evidence="4" id="KW-0808">Transferase</keyword>
<dbReference type="PROSITE" id="PS50195">
    <property type="entry name" value="PX"/>
    <property type="match status" value="1"/>
</dbReference>
<keyword evidence="6 12" id="KW-0418">Kinase</keyword>
<keyword evidence="2" id="KW-0723">Serine/threonine-protein kinase</keyword>
<dbReference type="InterPro" id="IPR011009">
    <property type="entry name" value="Kinase-like_dom_sf"/>
</dbReference>
<dbReference type="SUPFAM" id="SSF56112">
    <property type="entry name" value="Protein kinase-like (PK-like)"/>
    <property type="match status" value="1"/>
</dbReference>
<dbReference type="OrthoDB" id="63267at2759"/>
<dbReference type="InterPro" id="IPR017892">
    <property type="entry name" value="Pkinase_C"/>
</dbReference>
<dbReference type="PROSITE" id="PS50011">
    <property type="entry name" value="PROTEIN_KINASE_DOM"/>
    <property type="match status" value="1"/>
</dbReference>
<dbReference type="SMART" id="SM00220">
    <property type="entry name" value="S_TKc"/>
    <property type="match status" value="1"/>
</dbReference>
<dbReference type="InterPro" id="IPR017441">
    <property type="entry name" value="Protein_kinase_ATP_BS"/>
</dbReference>
<feature type="domain" description="Protein kinase" evidence="9">
    <location>
        <begin position="279"/>
        <end position="537"/>
    </location>
</feature>
<sequence length="611" mass="70423">NETIFTNDKSKTNQSKLQKKEIVKVGRVQLHRMCTNPAQLCVRDFLRSVQSCVVVHGLYNQRTTKSSDYHRLTFERMRCYSVINMISCAVLKMESRSGYSTIGGHSRSFVNVVDNNPSIQVELVMCDNCSKLSTDRDEDKTAAMVSQAEIWQEDKKFTVYKVVIWSRNESWHVFRRYNEFYKLNELLKKQVPDLSLKIPGKKLFCNNMDPSFIASRREGLDQFVHDLMHQNNLLSISEVRTFFNLDTKVKEPDRPILFKCSGTINLGPSERPSAKPSDFVFLRIIGKGSFGKVYLAEHKTESIHFAVKVLDKKHILARNEVKHIMCERNVLLKNINHPFLVGLHYSFQTKDKLYFVLDFVNGGELFYHLQKEVRFSETRAKFYTAEIASALGYLHFNGIIYRDLKPENLLLDQEGHLVLTDFGFCKEGLIGTETTNTFCGTPEYLAPEIIRKEAYGRSVDWWCLGAVLYEMLFGLPPFYSLNVQEMYNLVLHSRLKIKGPVSSQCKNLLHKLLEKESNKRIGSNVQDFNEVKKHSFFKSINWDDLLNKRITPPFQPQLNGTCDLQYIDPQFTKESVSSSMSSFCDEKLSSSKQDIDNVFAGFSYTPPSSLD</sequence>
<evidence type="ECO:0000256" key="4">
    <source>
        <dbReference type="ARBA" id="ARBA00022679"/>
    </source>
</evidence>
<dbReference type="PROSITE" id="PS00108">
    <property type="entry name" value="PROTEIN_KINASE_ST"/>
    <property type="match status" value="1"/>
</dbReference>
<dbReference type="Gene3D" id="3.30.200.20">
    <property type="entry name" value="Phosphorylase Kinase, domain 1"/>
    <property type="match status" value="1"/>
</dbReference>